<evidence type="ECO:0000313" key="4">
    <source>
        <dbReference type="Proteomes" id="UP000663864"/>
    </source>
</evidence>
<sequence>MTPLDFPRVDFTGSEHINLLLTSASFWHQVQGEKILYFQTDSAICSNSSYKLTDFLQYDFTGVPWHRGGSYNGGFSLRSRKKLLHLLESNRARYRSHETNGDVWLSRNLPHVNARIASTHVANKFSVESIYHPRPFAVHKPYFKVLSPVNMKLLCNGCPEVITISFYC</sequence>
<name>A0A813RT17_9BILA</name>
<organism evidence="2 4">
    <name type="scientific">Rotaria sordida</name>
    <dbReference type="NCBI Taxonomy" id="392033"/>
    <lineage>
        <taxon>Eukaryota</taxon>
        <taxon>Metazoa</taxon>
        <taxon>Spiralia</taxon>
        <taxon>Gnathifera</taxon>
        <taxon>Rotifera</taxon>
        <taxon>Eurotatoria</taxon>
        <taxon>Bdelloidea</taxon>
        <taxon>Philodinida</taxon>
        <taxon>Philodinidae</taxon>
        <taxon>Rotaria</taxon>
    </lineage>
</organism>
<accession>A0A813RT17</accession>
<protein>
    <recommendedName>
        <fullName evidence="1">DUF5672 domain-containing protein</fullName>
    </recommendedName>
</protein>
<comment type="caution">
    <text evidence="2">The sequence shown here is derived from an EMBL/GenBank/DDBJ whole genome shotgun (WGS) entry which is preliminary data.</text>
</comment>
<proteinExistence type="predicted"/>
<dbReference type="Pfam" id="PF18922">
    <property type="entry name" value="DUF5672"/>
    <property type="match status" value="1"/>
</dbReference>
<feature type="domain" description="DUF5672" evidence="1">
    <location>
        <begin position="7"/>
        <end position="139"/>
    </location>
</feature>
<evidence type="ECO:0000313" key="3">
    <source>
        <dbReference type="EMBL" id="CAF3526355.1"/>
    </source>
</evidence>
<dbReference type="EMBL" id="CAJOBD010000003">
    <property type="protein sequence ID" value="CAF3526355.1"/>
    <property type="molecule type" value="Genomic_DNA"/>
</dbReference>
<dbReference type="Proteomes" id="UP000663864">
    <property type="component" value="Unassembled WGS sequence"/>
</dbReference>
<reference evidence="2" key="1">
    <citation type="submission" date="2021-02" db="EMBL/GenBank/DDBJ databases">
        <authorList>
            <person name="Nowell W R."/>
        </authorList>
    </citation>
    <scope>NUCLEOTIDE SEQUENCE</scope>
</reference>
<dbReference type="Proteomes" id="UP000663836">
    <property type="component" value="Unassembled WGS sequence"/>
</dbReference>
<dbReference type="EMBL" id="CAJNOT010000027">
    <property type="protein sequence ID" value="CAF0784720.1"/>
    <property type="molecule type" value="Genomic_DNA"/>
</dbReference>
<gene>
    <name evidence="3" type="ORF">JBS370_LOCUS139</name>
    <name evidence="2" type="ORF">ZHD862_LOCUS1581</name>
</gene>
<dbReference type="InterPro" id="IPR043729">
    <property type="entry name" value="DUF5672"/>
</dbReference>
<evidence type="ECO:0000259" key="1">
    <source>
        <dbReference type="Pfam" id="PF18922"/>
    </source>
</evidence>
<evidence type="ECO:0000313" key="2">
    <source>
        <dbReference type="EMBL" id="CAF0784720.1"/>
    </source>
</evidence>
<dbReference type="AlphaFoldDB" id="A0A813RT17"/>